<evidence type="ECO:0000313" key="1">
    <source>
        <dbReference type="EMBL" id="MPN19006.1"/>
    </source>
</evidence>
<name>A0A645FYL9_9ZZZZ</name>
<reference evidence="1" key="1">
    <citation type="submission" date="2019-08" db="EMBL/GenBank/DDBJ databases">
        <authorList>
            <person name="Kucharzyk K."/>
            <person name="Murdoch R.W."/>
            <person name="Higgins S."/>
            <person name="Loffler F."/>
        </authorList>
    </citation>
    <scope>NUCLEOTIDE SEQUENCE</scope>
</reference>
<protein>
    <submittedName>
        <fullName evidence="1">Uncharacterized protein</fullName>
    </submittedName>
</protein>
<organism evidence="1">
    <name type="scientific">bioreactor metagenome</name>
    <dbReference type="NCBI Taxonomy" id="1076179"/>
    <lineage>
        <taxon>unclassified sequences</taxon>
        <taxon>metagenomes</taxon>
        <taxon>ecological metagenomes</taxon>
    </lineage>
</organism>
<dbReference type="AlphaFoldDB" id="A0A645FYL9"/>
<comment type="caution">
    <text evidence="1">The sequence shown here is derived from an EMBL/GenBank/DDBJ whole genome shotgun (WGS) entry which is preliminary data.</text>
</comment>
<proteinExistence type="predicted"/>
<gene>
    <name evidence="1" type="ORF">SDC9_166372</name>
</gene>
<accession>A0A645FYL9</accession>
<dbReference type="EMBL" id="VSSQ01066476">
    <property type="protein sequence ID" value="MPN19006.1"/>
    <property type="molecule type" value="Genomic_DNA"/>
</dbReference>
<sequence>MAFGQQRVGCRLLIGTARHVDLGQLERHISQIVGDIGSRNGVRIDTQPDAVGAALQVGADGRASDGRIRILMQRPDIPRVHVAVAYGCPTRERLRRGGSQLTNSIIDGVNRLNHDAVNCLET</sequence>